<gene>
    <name evidence="2" type="ORF">JK363_35125</name>
</gene>
<dbReference type="EMBL" id="JAERRF010000033">
    <property type="protein sequence ID" value="MBL1101788.1"/>
    <property type="molecule type" value="Genomic_DNA"/>
</dbReference>
<evidence type="ECO:0000256" key="1">
    <source>
        <dbReference type="SAM" id="MobiDB-lite"/>
    </source>
</evidence>
<evidence type="ECO:0000313" key="2">
    <source>
        <dbReference type="EMBL" id="MBL1101788.1"/>
    </source>
</evidence>
<proteinExistence type="predicted"/>
<organism evidence="2 3">
    <name type="scientific">Streptomyces coffeae</name>
    <dbReference type="NCBI Taxonomy" id="621382"/>
    <lineage>
        <taxon>Bacteria</taxon>
        <taxon>Bacillati</taxon>
        <taxon>Actinomycetota</taxon>
        <taxon>Actinomycetes</taxon>
        <taxon>Kitasatosporales</taxon>
        <taxon>Streptomycetaceae</taxon>
        <taxon>Streptomyces</taxon>
    </lineage>
</organism>
<feature type="compositionally biased region" description="Basic residues" evidence="1">
    <location>
        <begin position="71"/>
        <end position="102"/>
    </location>
</feature>
<keyword evidence="3" id="KW-1185">Reference proteome</keyword>
<accession>A0ABS1NP54</accession>
<evidence type="ECO:0000313" key="3">
    <source>
        <dbReference type="Proteomes" id="UP000634229"/>
    </source>
</evidence>
<feature type="compositionally biased region" description="Basic and acidic residues" evidence="1">
    <location>
        <begin position="103"/>
        <end position="112"/>
    </location>
</feature>
<dbReference type="Proteomes" id="UP000634229">
    <property type="component" value="Unassembled WGS sequence"/>
</dbReference>
<reference evidence="2 3" key="1">
    <citation type="submission" date="2021-01" db="EMBL/GenBank/DDBJ databases">
        <title>WGS of actinomycetes isolated from Thailand.</title>
        <authorList>
            <person name="Thawai C."/>
        </authorList>
    </citation>
    <scope>NUCLEOTIDE SEQUENCE [LARGE SCALE GENOMIC DNA]</scope>
    <source>
        <strain evidence="2 3">CA1R205</strain>
    </source>
</reference>
<feature type="region of interest" description="Disordered" evidence="1">
    <location>
        <begin position="1"/>
        <end position="112"/>
    </location>
</feature>
<sequence length="235" mass="25527">MRERPTAHGLGSATSLTDNPEKTPPHHAGQLGPAPGGGGSHEGQRRCRRSATSPGRCVHPRPAADPGPRGGGRRHRLAGADRLHHRPRPPACRRHRPKRGHHRPDEADDHALGRFRGGLTTTIHLACDGKARPLAILVTPDQHHDSICAHPLLERILVPRSGLGGPRCRPDRLIAEAYSSRGFRAYLQRRGIAHTIREDRHFLRSGGHPRVIPALGKIRLKTDPGYAALPSGPSS</sequence>
<name>A0ABS1NP54_9ACTN</name>
<protein>
    <submittedName>
        <fullName evidence="2">Transposase</fullName>
    </submittedName>
</protein>
<comment type="caution">
    <text evidence="2">The sequence shown here is derived from an EMBL/GenBank/DDBJ whole genome shotgun (WGS) entry which is preliminary data.</text>
</comment>